<dbReference type="GO" id="GO:0005576">
    <property type="term" value="C:extracellular region"/>
    <property type="evidence" value="ECO:0007669"/>
    <property type="project" value="UniProtKB-SubCell"/>
</dbReference>
<evidence type="ECO:0000313" key="4">
    <source>
        <dbReference type="Proteomes" id="UP000030401"/>
    </source>
</evidence>
<dbReference type="RefSeq" id="WP_036836351.1">
    <property type="nucleotide sequence ID" value="NZ_AVPG01000040.1"/>
</dbReference>
<dbReference type="AlphaFoldDB" id="A0A0A5FUB0"/>
<dbReference type="InterPro" id="IPR033113">
    <property type="entry name" value="PLA2_histidine"/>
</dbReference>
<dbReference type="GO" id="GO:0050482">
    <property type="term" value="P:arachidonate secretion"/>
    <property type="evidence" value="ECO:0007669"/>
    <property type="project" value="InterPro"/>
</dbReference>
<dbReference type="OrthoDB" id="5125543at2"/>
<sequence length="245" mass="27456">MKDLGIIDYTVERLSESQLPQIEGGEKRLINQALSYVKRGGEVEEGKYTQVGFEALYKAENGEQLKQFIRFLKFSDTLRIDYITASSPDNTSSLVQVIQLIPNEKIRKVVTFKDGSLVGEHSKETDRKTIELDYDLSPSEKEINSRLSDGPDCIVNGCCQFRYNGLPWNPLVTYNWCGKGCGGGTPVNPLDTCCRTHDYCYRSFTTYPDKCACDQNFINCARGTDEAGGSRMIAAFQGVMTWEGC</sequence>
<evidence type="ECO:0000256" key="1">
    <source>
        <dbReference type="ARBA" id="ARBA00004613"/>
    </source>
</evidence>
<comment type="caution">
    <text evidence="3">The sequence shown here is derived from an EMBL/GenBank/DDBJ whole genome shotgun (WGS) entry which is preliminary data.</text>
</comment>
<dbReference type="PROSITE" id="PS00118">
    <property type="entry name" value="PA2_HIS"/>
    <property type="match status" value="1"/>
</dbReference>
<dbReference type="GO" id="GO:0004623">
    <property type="term" value="F:phospholipase A2 activity"/>
    <property type="evidence" value="ECO:0007669"/>
    <property type="project" value="InterPro"/>
</dbReference>
<evidence type="ECO:0000313" key="3">
    <source>
        <dbReference type="EMBL" id="KGX84366.1"/>
    </source>
</evidence>
<dbReference type="Proteomes" id="UP000030401">
    <property type="component" value="Unassembled WGS sequence"/>
</dbReference>
<proteinExistence type="predicted"/>
<dbReference type="EMBL" id="AVPG01000040">
    <property type="protein sequence ID" value="KGX84366.1"/>
    <property type="molecule type" value="Genomic_DNA"/>
</dbReference>
<accession>A0A0A5FUB0</accession>
<keyword evidence="4" id="KW-1185">Reference proteome</keyword>
<dbReference type="Gene3D" id="1.20.90.10">
    <property type="entry name" value="Phospholipase A2 domain"/>
    <property type="match status" value="1"/>
</dbReference>
<organism evidence="3 4">
    <name type="scientific">Pontibacillus litoralis JSM 072002</name>
    <dbReference type="NCBI Taxonomy" id="1385512"/>
    <lineage>
        <taxon>Bacteria</taxon>
        <taxon>Bacillati</taxon>
        <taxon>Bacillota</taxon>
        <taxon>Bacilli</taxon>
        <taxon>Bacillales</taxon>
        <taxon>Bacillaceae</taxon>
        <taxon>Pontibacillus</taxon>
    </lineage>
</organism>
<dbReference type="InterPro" id="IPR036444">
    <property type="entry name" value="PLipase_A2_dom_sf"/>
</dbReference>
<gene>
    <name evidence="3" type="ORF">N784_13600</name>
</gene>
<dbReference type="SUPFAM" id="SSF48619">
    <property type="entry name" value="Phospholipase A2, PLA2"/>
    <property type="match status" value="1"/>
</dbReference>
<comment type="subcellular location">
    <subcellularLocation>
        <location evidence="1">Secreted</location>
    </subcellularLocation>
</comment>
<reference evidence="3 4" key="1">
    <citation type="submission" date="2013-08" db="EMBL/GenBank/DDBJ databases">
        <authorList>
            <person name="Huang J."/>
            <person name="Wang G."/>
        </authorList>
    </citation>
    <scope>NUCLEOTIDE SEQUENCE [LARGE SCALE GENOMIC DNA]</scope>
    <source>
        <strain evidence="3 4">JSM 072002</strain>
    </source>
</reference>
<keyword evidence="2" id="KW-0964">Secreted</keyword>
<protein>
    <recommendedName>
        <fullName evidence="5">Phospholipase A2 domain-containing protein</fullName>
    </recommendedName>
</protein>
<name>A0A0A5FUB0_9BACI</name>
<dbReference type="GO" id="GO:0006644">
    <property type="term" value="P:phospholipid metabolic process"/>
    <property type="evidence" value="ECO:0007669"/>
    <property type="project" value="InterPro"/>
</dbReference>
<evidence type="ECO:0008006" key="5">
    <source>
        <dbReference type="Google" id="ProtNLM"/>
    </source>
</evidence>
<dbReference type="eggNOG" id="ENOG503259H">
    <property type="taxonomic scope" value="Bacteria"/>
</dbReference>
<dbReference type="STRING" id="1385512.N784_13600"/>
<evidence type="ECO:0000256" key="2">
    <source>
        <dbReference type="ARBA" id="ARBA00022525"/>
    </source>
</evidence>